<dbReference type="Proteomes" id="UP000255421">
    <property type="component" value="Unassembled WGS sequence"/>
</dbReference>
<dbReference type="EMBL" id="QQST01000005">
    <property type="protein sequence ID" value="RDI69539.1"/>
    <property type="molecule type" value="Genomic_DNA"/>
</dbReference>
<dbReference type="SUPFAM" id="SSF110849">
    <property type="entry name" value="ParB/Sulfiredoxin"/>
    <property type="match status" value="1"/>
</dbReference>
<name>A0A370IFQ3_9EURY</name>
<dbReference type="SMART" id="SM00470">
    <property type="entry name" value="ParB"/>
    <property type="match status" value="1"/>
</dbReference>
<dbReference type="AlphaFoldDB" id="A0A370IFQ3"/>
<dbReference type="RefSeq" id="WP_092539347.1">
    <property type="nucleotide sequence ID" value="NZ_FNKQ01000007.1"/>
</dbReference>
<accession>A0A370IFQ3</accession>
<dbReference type="InterPro" id="IPR003115">
    <property type="entry name" value="ParB_N"/>
</dbReference>
<comment type="caution">
    <text evidence="2">The sequence shown here is derived from an EMBL/GenBank/DDBJ whole genome shotgun (WGS) entry which is preliminary data.</text>
</comment>
<dbReference type="Gene3D" id="3.90.1530.10">
    <property type="entry name" value="Conserved hypothetical protein from pyrococcus furiosus pfu- 392566-001, ParB domain"/>
    <property type="match status" value="1"/>
</dbReference>
<keyword evidence="3" id="KW-1185">Reference proteome</keyword>
<proteinExistence type="predicted"/>
<reference evidence="2 3" key="1">
    <citation type="submission" date="2018-07" db="EMBL/GenBank/DDBJ databases">
        <title>Genome sequence of extremly halophilic archaeon Halopelagius longus strain BC12-B1.</title>
        <authorList>
            <person name="Zhang X."/>
        </authorList>
    </citation>
    <scope>NUCLEOTIDE SEQUENCE [LARGE SCALE GENOMIC DNA]</scope>
    <source>
        <strain evidence="2 3">BC12-B1</strain>
    </source>
</reference>
<gene>
    <name evidence="2" type="ORF">DWB78_18460</name>
</gene>
<evidence type="ECO:0000259" key="1">
    <source>
        <dbReference type="SMART" id="SM00470"/>
    </source>
</evidence>
<evidence type="ECO:0000313" key="2">
    <source>
        <dbReference type="EMBL" id="RDI69539.1"/>
    </source>
</evidence>
<dbReference type="Pfam" id="PF02195">
    <property type="entry name" value="ParB_N"/>
    <property type="match status" value="1"/>
</dbReference>
<sequence length="209" mass="24720">MIMANFEGRKVNVKIGKRDYVGWVDSIFNDRKVLLRDVMRDDGERISTVLVNNPNRISKVNTVDIRCIDIDDITPITYDVRQYKQRHDQDAIRQQLKSGHLFYFPLVREHSTGEFEVIDGFYRVERARMLGYSTIPAKVVDFDDLTAARFFVQEHVPLPDERPDPSHNFESQQSFIRILRQLNEDWPFDILWSFRPLAPELEKLIHKNQ</sequence>
<protein>
    <recommendedName>
        <fullName evidence="1">ParB-like N-terminal domain-containing protein</fullName>
    </recommendedName>
</protein>
<dbReference type="InterPro" id="IPR036086">
    <property type="entry name" value="ParB/Sulfiredoxin_sf"/>
</dbReference>
<feature type="domain" description="ParB-like N-terminal" evidence="1">
    <location>
        <begin position="66"/>
        <end position="156"/>
    </location>
</feature>
<organism evidence="2 3">
    <name type="scientific">Halopelagius longus</name>
    <dbReference type="NCBI Taxonomy" id="1236180"/>
    <lineage>
        <taxon>Archaea</taxon>
        <taxon>Methanobacteriati</taxon>
        <taxon>Methanobacteriota</taxon>
        <taxon>Stenosarchaea group</taxon>
        <taxon>Halobacteria</taxon>
        <taxon>Halobacteriales</taxon>
        <taxon>Haloferacaceae</taxon>
    </lineage>
</organism>
<evidence type="ECO:0000313" key="3">
    <source>
        <dbReference type="Proteomes" id="UP000255421"/>
    </source>
</evidence>